<evidence type="ECO:0000256" key="1">
    <source>
        <dbReference type="SAM" id="MobiDB-lite"/>
    </source>
</evidence>
<feature type="region of interest" description="Disordered" evidence="1">
    <location>
        <begin position="1"/>
        <end position="38"/>
    </location>
</feature>
<gene>
    <name evidence="2" type="ORF">QBC47DRAFT_361776</name>
</gene>
<dbReference type="Gene3D" id="2.40.50.140">
    <property type="entry name" value="Nucleic acid-binding proteins"/>
    <property type="match status" value="1"/>
</dbReference>
<dbReference type="Proteomes" id="UP001239445">
    <property type="component" value="Unassembled WGS sequence"/>
</dbReference>
<feature type="compositionally biased region" description="Polar residues" evidence="1">
    <location>
        <begin position="171"/>
        <end position="180"/>
    </location>
</feature>
<feature type="compositionally biased region" description="Acidic residues" evidence="1">
    <location>
        <begin position="23"/>
        <end position="32"/>
    </location>
</feature>
<comment type="caution">
    <text evidence="2">The sequence shown here is derived from an EMBL/GenBank/DDBJ whole genome shotgun (WGS) entry which is preliminary data.</text>
</comment>
<organism evidence="2 3">
    <name type="scientific">Echria macrotheca</name>
    <dbReference type="NCBI Taxonomy" id="438768"/>
    <lineage>
        <taxon>Eukaryota</taxon>
        <taxon>Fungi</taxon>
        <taxon>Dikarya</taxon>
        <taxon>Ascomycota</taxon>
        <taxon>Pezizomycotina</taxon>
        <taxon>Sordariomycetes</taxon>
        <taxon>Sordariomycetidae</taxon>
        <taxon>Sordariales</taxon>
        <taxon>Schizotheciaceae</taxon>
        <taxon>Echria</taxon>
    </lineage>
</organism>
<name>A0AAJ0BAK0_9PEZI</name>
<dbReference type="InterPro" id="IPR012340">
    <property type="entry name" value="NA-bd_OB-fold"/>
</dbReference>
<proteinExistence type="predicted"/>
<feature type="compositionally biased region" description="Basic and acidic residues" evidence="1">
    <location>
        <begin position="93"/>
        <end position="109"/>
    </location>
</feature>
<dbReference type="EMBL" id="MU839835">
    <property type="protein sequence ID" value="KAK1754748.1"/>
    <property type="molecule type" value="Genomic_DNA"/>
</dbReference>
<dbReference type="AlphaFoldDB" id="A0AAJ0BAK0"/>
<feature type="region of interest" description="Disordered" evidence="1">
    <location>
        <begin position="126"/>
        <end position="182"/>
    </location>
</feature>
<evidence type="ECO:0000313" key="3">
    <source>
        <dbReference type="Proteomes" id="UP001239445"/>
    </source>
</evidence>
<feature type="region of interest" description="Disordered" evidence="1">
    <location>
        <begin position="93"/>
        <end position="112"/>
    </location>
</feature>
<evidence type="ECO:0008006" key="4">
    <source>
        <dbReference type="Google" id="ProtNLM"/>
    </source>
</evidence>
<reference evidence="2" key="1">
    <citation type="submission" date="2023-06" db="EMBL/GenBank/DDBJ databases">
        <title>Genome-scale phylogeny and comparative genomics of the fungal order Sordariales.</title>
        <authorList>
            <consortium name="Lawrence Berkeley National Laboratory"/>
            <person name="Hensen N."/>
            <person name="Bonometti L."/>
            <person name="Westerberg I."/>
            <person name="Brannstrom I.O."/>
            <person name="Guillou S."/>
            <person name="Cros-Aarteil S."/>
            <person name="Calhoun S."/>
            <person name="Haridas S."/>
            <person name="Kuo A."/>
            <person name="Mondo S."/>
            <person name="Pangilinan J."/>
            <person name="Riley R."/>
            <person name="Labutti K."/>
            <person name="Andreopoulos B."/>
            <person name="Lipzen A."/>
            <person name="Chen C."/>
            <person name="Yanf M."/>
            <person name="Daum C."/>
            <person name="Ng V."/>
            <person name="Clum A."/>
            <person name="Steindorff A."/>
            <person name="Ohm R."/>
            <person name="Martin F."/>
            <person name="Silar P."/>
            <person name="Natvig D."/>
            <person name="Lalanne C."/>
            <person name="Gautier V."/>
            <person name="Ament-Velasquez S.L."/>
            <person name="Kruys A."/>
            <person name="Hutchinson M.I."/>
            <person name="Powell A.J."/>
            <person name="Barry K."/>
            <person name="Miller A.N."/>
            <person name="Grigoriev I.V."/>
            <person name="Debuchy R."/>
            <person name="Gladieux P."/>
            <person name="Thoren M.H."/>
            <person name="Johannesson H."/>
        </authorList>
    </citation>
    <scope>NUCLEOTIDE SEQUENCE</scope>
    <source>
        <strain evidence="2">PSN4</strain>
    </source>
</reference>
<sequence length="404" mass="43853">MATASARGAVSSLKQQLQQQQEEKEEDEEDNDIVSLDPAVPIDPKPLIADIRRTRYCIPGSVFLVEAIERDILVGSRHRAVRVVLGDGELGKEKEVEGDGVGETDKVEEGEAPPVVAAAESKAVVGVSPSPSPAKQFLKAPPFTPRKSQVPPGGRGDTEEPKPSAGKRTTPAFTPSSASRSHAVKILDADEDISDSDDDDDDFETLEVSAERAAERRRVLTTTSQTVARPLFLPPTSKKTTTAATVVTASSNKDNKSLPWMADDPTRPLRLTTLHSIPNLPYKQNWMCNVLAVVASLSELEPAHLPPHSQRTARLADPTTDKRVLLTVFLEPETFTPAVGSVVLLVGVKNHRFDGGSLKKYVSDRPKNGGSWWVREPEGLEWCRGDVVALREWWEEARQGGGGG</sequence>
<keyword evidence="3" id="KW-1185">Reference proteome</keyword>
<protein>
    <recommendedName>
        <fullName evidence="4">Cyclin-like F-box</fullName>
    </recommendedName>
</protein>
<evidence type="ECO:0000313" key="2">
    <source>
        <dbReference type="EMBL" id="KAK1754748.1"/>
    </source>
</evidence>
<accession>A0AAJ0BAK0</accession>